<gene>
    <name evidence="2" type="ORF">ROA7450_03888</name>
</gene>
<evidence type="ECO:0000256" key="1">
    <source>
        <dbReference type="SAM" id="Phobius"/>
    </source>
</evidence>
<keyword evidence="1" id="KW-1133">Transmembrane helix</keyword>
<feature type="transmembrane region" description="Helical" evidence="1">
    <location>
        <begin position="6"/>
        <end position="23"/>
    </location>
</feature>
<sequence length="250" mass="27759">MDNQLLFLILPFSMGVIGTLFLFRKPAGHRVWKVADLLWIVLGGFGAFGAILAGVYTDDSSRIERQIDIAYAATTAFDRDAARFRLHYCQNDINEPVSVLCDKVDFLSASTAGNAELPLFIEVTNQVSPLQGLRFVLGRPPDESAEMEEMVDAVDSFDPDQFLAFAAFDEHTLEAMGALRAELPSISGDFQILAQSYETLISQVRTLKSEWEFLQENAFILLLQIISLSLVSFAAPFRLGKSLVELRAAR</sequence>
<name>A0A1X7A7N2_9RHOB</name>
<accession>A0A1X7A7N2</accession>
<dbReference type="AlphaFoldDB" id="A0A1X7A7N2"/>
<dbReference type="OrthoDB" id="7740537at2"/>
<organism evidence="2 3">
    <name type="scientific">Roseovarius albus</name>
    <dbReference type="NCBI Taxonomy" id="1247867"/>
    <lineage>
        <taxon>Bacteria</taxon>
        <taxon>Pseudomonadati</taxon>
        <taxon>Pseudomonadota</taxon>
        <taxon>Alphaproteobacteria</taxon>
        <taxon>Rhodobacterales</taxon>
        <taxon>Roseobacteraceae</taxon>
        <taxon>Roseovarius</taxon>
    </lineage>
</organism>
<dbReference type="Proteomes" id="UP000193061">
    <property type="component" value="Unassembled WGS sequence"/>
</dbReference>
<feature type="transmembrane region" description="Helical" evidence="1">
    <location>
        <begin position="218"/>
        <end position="237"/>
    </location>
</feature>
<evidence type="ECO:0000313" key="2">
    <source>
        <dbReference type="EMBL" id="SLN70970.1"/>
    </source>
</evidence>
<reference evidence="2 3" key="1">
    <citation type="submission" date="2017-03" db="EMBL/GenBank/DDBJ databases">
        <authorList>
            <person name="Afonso C.L."/>
            <person name="Miller P.J."/>
            <person name="Scott M.A."/>
            <person name="Spackman E."/>
            <person name="Goraichik I."/>
            <person name="Dimitrov K.M."/>
            <person name="Suarez D.L."/>
            <person name="Swayne D.E."/>
        </authorList>
    </citation>
    <scope>NUCLEOTIDE SEQUENCE [LARGE SCALE GENOMIC DNA]</scope>
    <source>
        <strain evidence="2 3">CECT 7450</strain>
    </source>
</reference>
<dbReference type="EMBL" id="FWFX01000017">
    <property type="protein sequence ID" value="SLN70970.1"/>
    <property type="molecule type" value="Genomic_DNA"/>
</dbReference>
<keyword evidence="3" id="KW-1185">Reference proteome</keyword>
<feature type="transmembrane region" description="Helical" evidence="1">
    <location>
        <begin position="35"/>
        <end position="56"/>
    </location>
</feature>
<proteinExistence type="predicted"/>
<keyword evidence="1" id="KW-0812">Transmembrane</keyword>
<protein>
    <submittedName>
        <fullName evidence="2">Uncharacterized protein</fullName>
    </submittedName>
</protein>
<keyword evidence="1" id="KW-0472">Membrane</keyword>
<evidence type="ECO:0000313" key="3">
    <source>
        <dbReference type="Proteomes" id="UP000193061"/>
    </source>
</evidence>